<dbReference type="GO" id="GO:0005829">
    <property type="term" value="C:cytosol"/>
    <property type="evidence" value="ECO:0007669"/>
    <property type="project" value="TreeGrafter"/>
</dbReference>
<evidence type="ECO:0000256" key="4">
    <source>
        <dbReference type="ARBA" id="ARBA00022692"/>
    </source>
</evidence>
<dbReference type="OrthoDB" id="416834at2759"/>
<evidence type="ECO:0000256" key="5">
    <source>
        <dbReference type="ARBA" id="ARBA00022694"/>
    </source>
</evidence>
<gene>
    <name evidence="15" type="ORF">EGR_02452</name>
</gene>
<proteinExistence type="inferred from homology"/>
<comment type="subunit">
    <text evidence="11">Heterodimer of a catalytic subunit and an accessory subunit.</text>
</comment>
<dbReference type="Gene3D" id="3.20.20.105">
    <property type="entry name" value="Queuine tRNA-ribosyltransferase-like"/>
    <property type="match status" value="1"/>
</dbReference>
<dbReference type="Proteomes" id="UP000019149">
    <property type="component" value="Unassembled WGS sequence"/>
</dbReference>
<dbReference type="EC" id="2.4.2.64" evidence="11"/>
<dbReference type="InterPro" id="IPR004803">
    <property type="entry name" value="TGT"/>
</dbReference>
<feature type="transmembrane region" description="Helical" evidence="13">
    <location>
        <begin position="820"/>
        <end position="840"/>
    </location>
</feature>
<reference evidence="15 16" key="1">
    <citation type="journal article" date="2013" name="Nat. Genet.">
        <title>The genome of the hydatid tapeworm Echinococcus granulosus.</title>
        <authorList>
            <person name="Zheng H."/>
            <person name="Zhang W."/>
            <person name="Zhang L."/>
            <person name="Zhang Z."/>
            <person name="Li J."/>
            <person name="Lu G."/>
            <person name="Zhu Y."/>
            <person name="Wang Y."/>
            <person name="Huang Y."/>
            <person name="Liu J."/>
            <person name="Kang H."/>
            <person name="Chen J."/>
            <person name="Wang L."/>
            <person name="Chen A."/>
            <person name="Yu S."/>
            <person name="Gao Z."/>
            <person name="Jin L."/>
            <person name="Gu W."/>
            <person name="Wang Z."/>
            <person name="Zhao L."/>
            <person name="Shi B."/>
            <person name="Wen H."/>
            <person name="Lin R."/>
            <person name="Jones M.K."/>
            <person name="Brejova B."/>
            <person name="Vinar T."/>
            <person name="Zhao G."/>
            <person name="McManus D.P."/>
            <person name="Chen Z."/>
            <person name="Zhou Y."/>
            <person name="Wang S."/>
        </authorList>
    </citation>
    <scope>NUCLEOTIDE SEQUENCE [LARGE SCALE GENOMIC DNA]</scope>
</reference>
<evidence type="ECO:0000256" key="3">
    <source>
        <dbReference type="ARBA" id="ARBA00022679"/>
    </source>
</evidence>
<evidence type="ECO:0000256" key="1">
    <source>
        <dbReference type="ARBA" id="ARBA00004477"/>
    </source>
</evidence>
<dbReference type="InterPro" id="IPR002616">
    <property type="entry name" value="tRNA_ribo_trans-like"/>
</dbReference>
<keyword evidence="2 11" id="KW-0328">Glycosyltransferase</keyword>
<keyword evidence="6 11" id="KW-0479">Metal-binding</keyword>
<feature type="compositionally biased region" description="Basic and acidic residues" evidence="12">
    <location>
        <begin position="444"/>
        <end position="453"/>
    </location>
</feature>
<evidence type="ECO:0000256" key="11">
    <source>
        <dbReference type="HAMAP-Rule" id="MF_03218"/>
    </source>
</evidence>
<keyword evidence="11" id="KW-0963">Cytoplasm</keyword>
<comment type="similarity">
    <text evidence="11">Belongs to the queuine tRNA-ribosyltransferase family.</text>
</comment>
<evidence type="ECO:0000313" key="16">
    <source>
        <dbReference type="Proteomes" id="UP000019149"/>
    </source>
</evidence>
<keyword evidence="8 11" id="KW-0862">Zinc</keyword>
<evidence type="ECO:0000256" key="13">
    <source>
        <dbReference type="SAM" id="Phobius"/>
    </source>
</evidence>
<comment type="subcellular location">
    <subcellularLocation>
        <location evidence="11">Cytoplasm</location>
    </subcellularLocation>
    <subcellularLocation>
        <location evidence="1">Endoplasmic reticulum membrane</location>
        <topology evidence="1">Multi-pass membrane protein</topology>
    </subcellularLocation>
</comment>
<feature type="compositionally biased region" description="Polar residues" evidence="12">
    <location>
        <begin position="430"/>
        <end position="440"/>
    </location>
</feature>
<dbReference type="GO" id="GO:0006400">
    <property type="term" value="P:tRNA modification"/>
    <property type="evidence" value="ECO:0007669"/>
    <property type="project" value="InterPro"/>
</dbReference>
<feature type="binding site" evidence="11">
    <location>
        <position position="238"/>
    </location>
    <ligand>
        <name>substrate</name>
    </ligand>
</feature>
<keyword evidence="16" id="KW-1185">Reference proteome</keyword>
<dbReference type="STRING" id="6210.W6UPF1"/>
<evidence type="ECO:0000256" key="9">
    <source>
        <dbReference type="ARBA" id="ARBA00022989"/>
    </source>
</evidence>
<keyword evidence="3 11" id="KW-0808">Transferase</keyword>
<dbReference type="NCBIfam" id="TIGR00449">
    <property type="entry name" value="tgt_general"/>
    <property type="match status" value="1"/>
</dbReference>
<dbReference type="PANTHER" id="PTHR43530:SF1">
    <property type="entry name" value="QUEUINE TRNA-RIBOSYLTRANSFERASE CATALYTIC SUBUNIT 1"/>
    <property type="match status" value="1"/>
</dbReference>
<feature type="transmembrane region" description="Helical" evidence="13">
    <location>
        <begin position="532"/>
        <end position="549"/>
    </location>
</feature>
<dbReference type="HAMAP" id="MF_00168">
    <property type="entry name" value="Q_tRNA_Tgt"/>
    <property type="match status" value="1"/>
</dbReference>
<dbReference type="AlphaFoldDB" id="W6UPF1"/>
<feature type="active site" description="Proton acceptor" evidence="11">
    <location>
        <position position="110"/>
    </location>
</feature>
<protein>
    <recommendedName>
        <fullName evidence="11">Queuine tRNA-ribosyltransferase catalytic subunit 1</fullName>
        <ecNumber evidence="11">2.4.2.64</ecNumber>
    </recommendedName>
    <alternativeName>
        <fullName evidence="11">Guanine insertion enzyme</fullName>
    </alternativeName>
    <alternativeName>
        <fullName evidence="11">tRNA-guanine transglycosylase</fullName>
    </alternativeName>
</protein>
<comment type="caution">
    <text evidence="15">The sequence shown here is derived from an EMBL/GenBank/DDBJ whole genome shotgun (WGS) entry which is preliminary data.</text>
</comment>
<dbReference type="GO" id="GO:0005789">
    <property type="term" value="C:endoplasmic reticulum membrane"/>
    <property type="evidence" value="ECO:0007669"/>
    <property type="project" value="UniProtKB-SubCell"/>
</dbReference>
<comment type="cofactor">
    <cofactor evidence="11">
        <name>Zn(2+)</name>
        <dbReference type="ChEBI" id="CHEBI:29105"/>
    </cofactor>
</comment>
<feature type="active site" description="Nucleophile" evidence="11">
    <location>
        <position position="288"/>
    </location>
</feature>
<feature type="binding site" evidence="11">
    <location>
        <position position="331"/>
    </location>
    <ligand>
        <name>Zn(2+)</name>
        <dbReference type="ChEBI" id="CHEBI:29105"/>
    </ligand>
</feature>
<dbReference type="CTD" id="36338167"/>
<dbReference type="Pfam" id="PF03901">
    <property type="entry name" value="Glyco_transf_22"/>
    <property type="match status" value="1"/>
</dbReference>
<feature type="region of interest" description="RNA binding" evidence="11">
    <location>
        <begin position="269"/>
        <end position="275"/>
    </location>
</feature>
<feature type="transmembrane region" description="Helical" evidence="13">
    <location>
        <begin position="561"/>
        <end position="581"/>
    </location>
</feature>
<feature type="binding site" evidence="11">
    <location>
        <begin position="110"/>
        <end position="114"/>
    </location>
    <ligand>
        <name>substrate</name>
    </ligand>
</feature>
<comment type="catalytic activity">
    <reaction evidence="11">
        <text>guanosine(34) in tRNA + queuine = queuosine(34) in tRNA + guanine</text>
        <dbReference type="Rhea" id="RHEA:16633"/>
        <dbReference type="Rhea" id="RHEA-COMP:10341"/>
        <dbReference type="Rhea" id="RHEA-COMP:18571"/>
        <dbReference type="ChEBI" id="CHEBI:16235"/>
        <dbReference type="ChEBI" id="CHEBI:17433"/>
        <dbReference type="ChEBI" id="CHEBI:74269"/>
        <dbReference type="ChEBI" id="CHEBI:194431"/>
        <dbReference type="EC" id="2.4.2.64"/>
    </reaction>
</comment>
<keyword evidence="9 13" id="KW-1133">Transmembrane helix</keyword>
<feature type="binding site" evidence="11">
    <location>
        <position position="358"/>
    </location>
    <ligand>
        <name>Zn(2+)</name>
        <dbReference type="ChEBI" id="CHEBI:29105"/>
    </ligand>
</feature>
<name>W6UPF1_ECHGR</name>
<feature type="transmembrane region" description="Helical" evidence="13">
    <location>
        <begin position="734"/>
        <end position="759"/>
    </location>
</feature>
<feature type="transmembrane region" description="Helical" evidence="13">
    <location>
        <begin position="686"/>
        <end position="706"/>
    </location>
</feature>
<dbReference type="InterPro" id="IPR036511">
    <property type="entry name" value="TGT-like_sf"/>
</dbReference>
<keyword evidence="5 11" id="KW-0819">tRNA processing</keyword>
<dbReference type="EMBL" id="APAU02000011">
    <property type="protein sequence ID" value="EUB62656.1"/>
    <property type="molecule type" value="Genomic_DNA"/>
</dbReference>
<evidence type="ECO:0000256" key="6">
    <source>
        <dbReference type="ARBA" id="ARBA00022723"/>
    </source>
</evidence>
<evidence type="ECO:0000256" key="10">
    <source>
        <dbReference type="ARBA" id="ARBA00023136"/>
    </source>
</evidence>
<comment type="function">
    <text evidence="11">Catalytic subunit of the queuine tRNA-ribosyltransferase (TGT) that catalyzes the base-exchange of a guanine (G) residue with queuine (Q) at position 34 (anticodon wobble position) in tRNAs with GU(N) anticodons (tRNA-Asp, -Asn, -His and -Tyr), resulting in the hypermodified nucleoside queuosine (7-(((4,5-cis-dihydroxy-2-cyclopenten-1-yl)amino)methyl)-7-deazaguanosine). Catalysis occurs through a double-displacement mechanism. The nucleophile active site attacks the C1' of nucleotide 34 to detach the guanine base from the RNA, forming a covalent enzyme-RNA intermediate. The proton acceptor active site deprotonates the incoming queuine, allowing a nucleophilic attack on the C1' of the ribose to form the product.</text>
</comment>
<dbReference type="PANTHER" id="PTHR43530">
    <property type="entry name" value="QUEUINE TRNA-RIBOSYLTRANSFERASE CATALYTIC SUBUNIT 1"/>
    <property type="match status" value="1"/>
</dbReference>
<dbReference type="GeneID" id="36338167"/>
<dbReference type="KEGG" id="egl:EGR_02452"/>
<feature type="binding site" evidence="11">
    <location>
        <position position="328"/>
    </location>
    <ligand>
        <name>Zn(2+)</name>
        <dbReference type="ChEBI" id="CHEBI:29105"/>
    </ligand>
</feature>
<dbReference type="GO" id="GO:0008479">
    <property type="term" value="F:tRNA-guanosine(34) queuine transglycosylase activity"/>
    <property type="evidence" value="ECO:0007669"/>
    <property type="project" value="UniProtKB-UniRule"/>
</dbReference>
<dbReference type="InterPro" id="IPR005599">
    <property type="entry name" value="GPI_mannosylTrfase"/>
</dbReference>
<feature type="region of interest" description="Disordered" evidence="12">
    <location>
        <begin position="429"/>
        <end position="468"/>
    </location>
</feature>
<evidence type="ECO:0000256" key="7">
    <source>
        <dbReference type="ARBA" id="ARBA00022824"/>
    </source>
</evidence>
<evidence type="ECO:0000256" key="12">
    <source>
        <dbReference type="SAM" id="MobiDB-lite"/>
    </source>
</evidence>
<feature type="transmembrane region" description="Helical" evidence="13">
    <location>
        <begin position="642"/>
        <end position="665"/>
    </location>
</feature>
<dbReference type="Pfam" id="PF01702">
    <property type="entry name" value="TGT"/>
    <property type="match status" value="1"/>
</dbReference>
<dbReference type="NCBIfam" id="TIGR00430">
    <property type="entry name" value="Q_tRNA_tgt"/>
    <property type="match status" value="1"/>
</dbReference>
<dbReference type="GO" id="GO:0046872">
    <property type="term" value="F:metal ion binding"/>
    <property type="evidence" value="ECO:0007669"/>
    <property type="project" value="UniProtKB-KW"/>
</dbReference>
<feature type="domain" description="tRNA-guanine(15) transglycosylase-like" evidence="14">
    <location>
        <begin position="28"/>
        <end position="390"/>
    </location>
</feature>
<evidence type="ECO:0000256" key="8">
    <source>
        <dbReference type="ARBA" id="ARBA00022833"/>
    </source>
</evidence>
<evidence type="ECO:0000259" key="14">
    <source>
        <dbReference type="Pfam" id="PF01702"/>
    </source>
</evidence>
<accession>W6UPF1</accession>
<evidence type="ECO:0000256" key="2">
    <source>
        <dbReference type="ARBA" id="ARBA00022676"/>
    </source>
</evidence>
<dbReference type="RefSeq" id="XP_024353852.1">
    <property type="nucleotide sequence ID" value="XM_024491701.1"/>
</dbReference>
<sequence>MHGRAPLLSIWTGPSLRFDLVFECSTTRARVCRLFFPSHCPVGPVETPVYMPVGTQGTIKGVTVGQLEVIDCRLLLGNAYHLGHRPGPETLTRAGGLHAFMSWPRGILTDSGGFQMVSLSKLSSTDEQGTHFCSPHDASEMLLTPEESVGRIQASIGSDIVMQLDHVLHVKTVGKEVYEATRRSVRWLDRCIEAHKPQLQRQNLFAITQGALYEDLRDECIREMTKRKDKVQGFAVGGLSGGEAKSDFCRTVYQSTGLLPRDRPRYLMGVGFPLDLVVCVALGYDMFDCVYPTRTARFGQALVDWGLVNLRLTDYTYDFRPIEPGCPCPACSGNVSRSWLHAAFGAHQSNAASYVSLHNLTYLLNLMRRIREAILADAFPRFVHEFFRRRCKSSRDSSQDGESHIDVEYEFNEVPSWCVEALKKMKASQRKSTVQHSKSVVESPRQHDRTLDRRHTRSAKQGENGGDKTSIGGSRLLFLGLIAFRLVNALMIQTTFVPDEVWQSVEVAHRWAYGFGTLTWEWTPTVAIRSPLYPLFFAGIYKALAFFGVDSRNAIVLLPRLFHGLLTGVTDYIIYLMAVRLSGKLSARWVLLAEITSWFTAYCAPRSLSNNLEWALHAVAFRYYPWPPSLGLGPASTTAVPFLLHVCLCILLRPTAAILWIPVCLHYLLRIWKEYSFQDFQHTLRLALMIGVPCATVSLGVDRLVFGRWTVNQFNFLLFNFFSNGANFYGVQPWYWYLTSGLPSILILHLPLALIGWLFDVTNGRRWLIKWCSLLKSRPQTREKVVANCLAHKEFRFLFPLFPLFMYYAGRGLFLLHCRLLVILLVAVNFAVAGYTCLVHQQGPDALMSKLARQANAANWADMSPGPSILVLMPCHSTPHLSYLHVNVSLRLLSCDPDLSAWHNTDPRAYVDEADKFYEDPTHWLNSNYPSGHTLPQYIAMFTELTQNADYGQGVTQWLQARNYSTCTEIFHSHVVSHRRHSGHISVCPTHHTPIHSPPESSAPSVPPMTISVPRGVARVFHAPPSGYFSIRVALPYSPSSSRTSCMRA</sequence>
<keyword evidence="7" id="KW-0256">Endoplasmic reticulum</keyword>
<organism evidence="15 16">
    <name type="scientific">Echinococcus granulosus</name>
    <name type="common">Hydatid tapeworm</name>
    <dbReference type="NCBI Taxonomy" id="6210"/>
    <lineage>
        <taxon>Eukaryota</taxon>
        <taxon>Metazoa</taxon>
        <taxon>Spiralia</taxon>
        <taxon>Lophotrochozoa</taxon>
        <taxon>Platyhelminthes</taxon>
        <taxon>Cestoda</taxon>
        <taxon>Eucestoda</taxon>
        <taxon>Cyclophyllidea</taxon>
        <taxon>Taeniidae</taxon>
        <taxon>Echinococcus</taxon>
        <taxon>Echinococcus granulosus group</taxon>
    </lineage>
</organism>
<feature type="binding site" evidence="11">
    <location>
        <position position="326"/>
    </location>
    <ligand>
        <name>Zn(2+)</name>
        <dbReference type="ChEBI" id="CHEBI:29105"/>
    </ligand>
</feature>
<dbReference type="SUPFAM" id="SSF51713">
    <property type="entry name" value="tRNA-guanine transglycosylase"/>
    <property type="match status" value="1"/>
</dbReference>
<feature type="binding site" evidence="11">
    <location>
        <position position="209"/>
    </location>
    <ligand>
        <name>substrate</name>
    </ligand>
</feature>
<keyword evidence="4 13" id="KW-0812">Transmembrane</keyword>
<feature type="binding site" evidence="11">
    <location>
        <position position="165"/>
    </location>
    <ligand>
        <name>substrate</name>
    </ligand>
</feature>
<keyword evidence="10 13" id="KW-0472">Membrane</keyword>
<feature type="region of interest" description="RNA binding; important for wobble base 34 recognition" evidence="11">
    <location>
        <begin position="293"/>
        <end position="297"/>
    </location>
</feature>
<evidence type="ECO:0000313" key="15">
    <source>
        <dbReference type="EMBL" id="EUB62656.1"/>
    </source>
</evidence>